<dbReference type="InterPro" id="IPR050116">
    <property type="entry name" value="DNA_polymerase-Y"/>
</dbReference>
<evidence type="ECO:0000256" key="14">
    <source>
        <dbReference type="ARBA" id="ARBA00049244"/>
    </source>
</evidence>
<evidence type="ECO:0000256" key="15">
    <source>
        <dbReference type="HAMAP-Rule" id="MF_01113"/>
    </source>
</evidence>
<dbReference type="GO" id="GO:0003887">
    <property type="term" value="F:DNA-directed DNA polymerase activity"/>
    <property type="evidence" value="ECO:0007669"/>
    <property type="project" value="UniProtKB-EC"/>
</dbReference>
<feature type="binding site" evidence="15">
    <location>
        <position position="132"/>
    </location>
    <ligand>
        <name>Mg(2+)</name>
        <dbReference type="ChEBI" id="CHEBI:18420"/>
    </ligand>
</feature>
<dbReference type="EMBL" id="JBHRTI010000004">
    <property type="protein sequence ID" value="MFC3147780.1"/>
    <property type="molecule type" value="Genomic_DNA"/>
</dbReference>
<reference evidence="18" key="1">
    <citation type="journal article" date="2019" name="Int. J. Syst. Evol. Microbiol.">
        <title>The Global Catalogue of Microorganisms (GCM) 10K type strain sequencing project: providing services to taxonomists for standard genome sequencing and annotation.</title>
        <authorList>
            <consortium name="The Broad Institute Genomics Platform"/>
            <consortium name="The Broad Institute Genome Sequencing Center for Infectious Disease"/>
            <person name="Wu L."/>
            <person name="Ma J."/>
        </authorList>
    </citation>
    <scope>NUCLEOTIDE SEQUENCE [LARGE SCALE GENOMIC DNA]</scope>
    <source>
        <strain evidence="18">KCTC 52168</strain>
    </source>
</reference>
<protein>
    <recommendedName>
        <fullName evidence="15">DNA polymerase IV</fullName>
        <shortName evidence="15">Pol IV</shortName>
        <ecNumber evidence="15">2.7.7.7</ecNumber>
    </recommendedName>
</protein>
<evidence type="ECO:0000313" key="18">
    <source>
        <dbReference type="Proteomes" id="UP001595556"/>
    </source>
</evidence>
<keyword evidence="12 15" id="KW-0238">DNA-binding</keyword>
<gene>
    <name evidence="15 17" type="primary">dinB</name>
    <name evidence="17" type="ORF">ACFOEN_09010</name>
</gene>
<organism evidence="17 18">
    <name type="scientific">Piscinibacterium candidicorallinum</name>
    <dbReference type="NCBI Taxonomy" id="1793872"/>
    <lineage>
        <taxon>Bacteria</taxon>
        <taxon>Pseudomonadati</taxon>
        <taxon>Pseudomonadota</taxon>
        <taxon>Betaproteobacteria</taxon>
        <taxon>Burkholderiales</taxon>
        <taxon>Piscinibacterium</taxon>
    </lineage>
</organism>
<comment type="similarity">
    <text evidence="2 15">Belongs to the DNA polymerase type-Y family.</text>
</comment>
<dbReference type="Proteomes" id="UP001595556">
    <property type="component" value="Unassembled WGS sequence"/>
</dbReference>
<evidence type="ECO:0000313" key="17">
    <source>
        <dbReference type="EMBL" id="MFC3147780.1"/>
    </source>
</evidence>
<keyword evidence="9 15" id="KW-0227">DNA damage</keyword>
<dbReference type="Pfam" id="PF11799">
    <property type="entry name" value="IMS_C"/>
    <property type="match status" value="1"/>
</dbReference>
<comment type="subcellular location">
    <subcellularLocation>
        <location evidence="1 15">Cytoplasm</location>
    </subcellularLocation>
</comment>
<name>A0ABV7H1V2_9BURK</name>
<dbReference type="Gene3D" id="3.40.1170.60">
    <property type="match status" value="1"/>
</dbReference>
<dbReference type="Gene3D" id="1.10.150.20">
    <property type="entry name" value="5' to 3' exonuclease, C-terminal subdomain"/>
    <property type="match status" value="1"/>
</dbReference>
<dbReference type="PANTHER" id="PTHR11076">
    <property type="entry name" value="DNA REPAIR POLYMERASE UMUC / TRANSFERASE FAMILY MEMBER"/>
    <property type="match status" value="1"/>
</dbReference>
<dbReference type="PANTHER" id="PTHR11076:SF33">
    <property type="entry name" value="DNA POLYMERASE KAPPA"/>
    <property type="match status" value="1"/>
</dbReference>
<comment type="subunit">
    <text evidence="15">Monomer.</text>
</comment>
<dbReference type="SUPFAM" id="SSF100879">
    <property type="entry name" value="Lesion bypass DNA polymerase (Y-family), little finger domain"/>
    <property type="match status" value="1"/>
</dbReference>
<evidence type="ECO:0000256" key="11">
    <source>
        <dbReference type="ARBA" id="ARBA00022932"/>
    </source>
</evidence>
<dbReference type="RefSeq" id="WP_377303156.1">
    <property type="nucleotide sequence ID" value="NZ_CP180191.1"/>
</dbReference>
<evidence type="ECO:0000256" key="6">
    <source>
        <dbReference type="ARBA" id="ARBA00022695"/>
    </source>
</evidence>
<dbReference type="InterPro" id="IPR022880">
    <property type="entry name" value="DNApol_IV"/>
</dbReference>
<dbReference type="InterPro" id="IPR036775">
    <property type="entry name" value="DNA_pol_Y-fam_lit_finger_sf"/>
</dbReference>
<dbReference type="NCBIfam" id="NF002677">
    <property type="entry name" value="PRK02406.1"/>
    <property type="match status" value="1"/>
</dbReference>
<evidence type="ECO:0000259" key="16">
    <source>
        <dbReference type="PROSITE" id="PS50173"/>
    </source>
</evidence>
<evidence type="ECO:0000256" key="13">
    <source>
        <dbReference type="ARBA" id="ARBA00023204"/>
    </source>
</evidence>
<dbReference type="Gene3D" id="3.30.1490.100">
    <property type="entry name" value="DNA polymerase, Y-family, little finger domain"/>
    <property type="match status" value="1"/>
</dbReference>
<dbReference type="InterPro" id="IPR053848">
    <property type="entry name" value="IMS_HHH_1"/>
</dbReference>
<keyword evidence="7 15" id="KW-0235">DNA replication</keyword>
<evidence type="ECO:0000256" key="2">
    <source>
        <dbReference type="ARBA" id="ARBA00010945"/>
    </source>
</evidence>
<proteinExistence type="inferred from homology"/>
<keyword evidence="3 15" id="KW-0515">Mutator protein</keyword>
<evidence type="ECO:0000256" key="7">
    <source>
        <dbReference type="ARBA" id="ARBA00022705"/>
    </source>
</evidence>
<evidence type="ECO:0000256" key="1">
    <source>
        <dbReference type="ARBA" id="ARBA00004496"/>
    </source>
</evidence>
<feature type="active site" evidence="15">
    <location>
        <position position="133"/>
    </location>
</feature>
<dbReference type="CDD" id="cd03586">
    <property type="entry name" value="PolY_Pol_IV_kappa"/>
    <property type="match status" value="1"/>
</dbReference>
<keyword evidence="10 15" id="KW-0460">Magnesium</keyword>
<evidence type="ECO:0000256" key="8">
    <source>
        <dbReference type="ARBA" id="ARBA00022723"/>
    </source>
</evidence>
<dbReference type="Gene3D" id="3.30.70.270">
    <property type="match status" value="1"/>
</dbReference>
<dbReference type="InterPro" id="IPR001126">
    <property type="entry name" value="UmuC"/>
</dbReference>
<evidence type="ECO:0000256" key="4">
    <source>
        <dbReference type="ARBA" id="ARBA00022490"/>
    </source>
</evidence>
<evidence type="ECO:0000256" key="5">
    <source>
        <dbReference type="ARBA" id="ARBA00022679"/>
    </source>
</evidence>
<keyword evidence="18" id="KW-1185">Reference proteome</keyword>
<evidence type="ECO:0000256" key="9">
    <source>
        <dbReference type="ARBA" id="ARBA00022763"/>
    </source>
</evidence>
<keyword evidence="8 15" id="KW-0479">Metal-binding</keyword>
<dbReference type="Pfam" id="PF21999">
    <property type="entry name" value="IMS_HHH_1"/>
    <property type="match status" value="1"/>
</dbReference>
<dbReference type="InterPro" id="IPR043128">
    <property type="entry name" value="Rev_trsase/Diguanyl_cyclase"/>
</dbReference>
<dbReference type="InterPro" id="IPR017961">
    <property type="entry name" value="DNA_pol_Y-fam_little_finger"/>
</dbReference>
<evidence type="ECO:0000256" key="12">
    <source>
        <dbReference type="ARBA" id="ARBA00023125"/>
    </source>
</evidence>
<keyword evidence="4 15" id="KW-0963">Cytoplasm</keyword>
<dbReference type="Pfam" id="PF00817">
    <property type="entry name" value="IMS"/>
    <property type="match status" value="1"/>
</dbReference>
<feature type="domain" description="UmuC" evidence="16">
    <location>
        <begin position="31"/>
        <end position="211"/>
    </location>
</feature>
<keyword evidence="6 15" id="KW-0548">Nucleotidyltransferase</keyword>
<comment type="catalytic activity">
    <reaction evidence="14 15">
        <text>DNA(n) + a 2'-deoxyribonucleoside 5'-triphosphate = DNA(n+1) + diphosphate</text>
        <dbReference type="Rhea" id="RHEA:22508"/>
        <dbReference type="Rhea" id="RHEA-COMP:17339"/>
        <dbReference type="Rhea" id="RHEA-COMP:17340"/>
        <dbReference type="ChEBI" id="CHEBI:33019"/>
        <dbReference type="ChEBI" id="CHEBI:61560"/>
        <dbReference type="ChEBI" id="CHEBI:173112"/>
        <dbReference type="EC" id="2.7.7.7"/>
    </reaction>
</comment>
<dbReference type="EC" id="2.7.7.7" evidence="15"/>
<accession>A0ABV7H1V2</accession>
<dbReference type="PROSITE" id="PS50173">
    <property type="entry name" value="UMUC"/>
    <property type="match status" value="1"/>
</dbReference>
<keyword evidence="5 15" id="KW-0808">Transferase</keyword>
<evidence type="ECO:0000256" key="10">
    <source>
        <dbReference type="ARBA" id="ARBA00022842"/>
    </source>
</evidence>
<dbReference type="HAMAP" id="MF_01113">
    <property type="entry name" value="DNApol_IV"/>
    <property type="match status" value="1"/>
</dbReference>
<comment type="cofactor">
    <cofactor evidence="15">
        <name>Mg(2+)</name>
        <dbReference type="ChEBI" id="CHEBI:18420"/>
    </cofactor>
    <text evidence="15">Binds 2 magnesium ions per subunit.</text>
</comment>
<evidence type="ECO:0000256" key="3">
    <source>
        <dbReference type="ARBA" id="ARBA00022457"/>
    </source>
</evidence>
<keyword evidence="11 15" id="KW-0239">DNA-directed DNA polymerase</keyword>
<dbReference type="SUPFAM" id="SSF56672">
    <property type="entry name" value="DNA/RNA polymerases"/>
    <property type="match status" value="1"/>
</dbReference>
<feature type="binding site" evidence="15">
    <location>
        <position position="35"/>
    </location>
    <ligand>
        <name>Mg(2+)</name>
        <dbReference type="ChEBI" id="CHEBI:18420"/>
    </ligand>
</feature>
<comment type="function">
    <text evidence="15">Poorly processive, error-prone DNA polymerase involved in untargeted mutagenesis. Copies undamaged DNA at stalled replication forks, which arise in vivo from mismatched or misaligned primer ends. These misaligned primers can be extended by PolIV. Exhibits no 3'-5' exonuclease (proofreading) activity. May be involved in translesional synthesis, in conjunction with the beta clamp from PolIII.</text>
</comment>
<feature type="site" description="Substrate discrimination" evidence="15">
    <location>
        <position position="40"/>
    </location>
</feature>
<dbReference type="InterPro" id="IPR043502">
    <property type="entry name" value="DNA/RNA_pol_sf"/>
</dbReference>
<comment type="caution">
    <text evidence="17">The sequence shown here is derived from an EMBL/GenBank/DDBJ whole genome shotgun (WGS) entry which is preliminary data.</text>
</comment>
<keyword evidence="13 15" id="KW-0234">DNA repair</keyword>
<sequence>MSTTPLSPPDTDDDDAATEIAAPGGDFARRIAHLDMDAFYASVELARRPELAGLPVIVGGRGDPESRGVVTTANYEARKFGVHSAMPMAKAVRLCPQAVFLPVDFAEYRRVSRLFKAAIVEIAPVMEDRGIDEVYLDLTEHEEPTRVLGLALKAAVKEATGLTCSIGIAPNKLLAKIASDLEKPNGLTILRTQDLATRIWPLPARKINGIGPKASEKLAALGVNTIGELAACEPGWLVSHFGKSYGAWLHRAANGIDARPVETESERKSLSRETTFATDLHPVRDWQALARLLAELSRDVAADLAKHKLRGRTIGVKVRNDQFAIATRDLSLPEFTDREAVIRKAAFECFARVPQNRKLRLLGVRVSNFEQG</sequence>